<gene>
    <name evidence="8" type="ORF">AUJ27_00600</name>
</gene>
<feature type="active site" description="Charge relay system" evidence="5">
    <location>
        <position position="374"/>
    </location>
</feature>
<dbReference type="PRINTS" id="PR00723">
    <property type="entry name" value="SUBTILISIN"/>
</dbReference>
<dbReference type="InterPro" id="IPR023827">
    <property type="entry name" value="Peptidase_S8_Asp-AS"/>
</dbReference>
<dbReference type="PROSITE" id="PS00136">
    <property type="entry name" value="SUBTILASE_ASP"/>
    <property type="match status" value="1"/>
</dbReference>
<dbReference type="SUPFAM" id="SSF52743">
    <property type="entry name" value="Subtilisin-like"/>
    <property type="match status" value="1"/>
</dbReference>
<proteinExistence type="inferred from homology"/>
<evidence type="ECO:0000313" key="8">
    <source>
        <dbReference type="EMBL" id="OIO08548.1"/>
    </source>
</evidence>
<dbReference type="Pfam" id="PF00082">
    <property type="entry name" value="Peptidase_S8"/>
    <property type="match status" value="1"/>
</dbReference>
<protein>
    <recommendedName>
        <fullName evidence="7">Peptidase S8/S53 domain-containing protein</fullName>
    </recommendedName>
</protein>
<sequence length="591" mass="64432">MNKNLTSYLILLFLFISIFIHPPNFTHSSARTAYLDSNRKFDEILVKFKISDEIILIIIAQADDFDVILNYYNNLPEVEYAEPNFIYKASIIPTDTYYNKQWYLQKIKAPEAWNYIKESQNIIIAILDSGVQTDHIDLKDNIWENANEIAGNNIDDDKNGFIDDINGWDFVNNVADPSPKFKDDFSEAGILHGTIVAGIAAASGNNASGISGVTWNSRLMPIKILDDSGEGSTINVIKGIDYAILNNANIINLSFVGYGFSQGLDNAIKKAYNKGIIIVAAAGNELDRGEGYFLDTVPMYPVCNDGPNGENRVIGVAATDTLDQKAIFSSYGTKCVDISAPGLSIYSTIVFSPDHEINGNYFNKYYDGFWSGTSMATPMVSGAIALIEASNLKFNRDQVVQILLNNTDNINKLNKNYLNKLGKGRLNVYKAVFSAKNDLDRANIGLLISPMADHESIIKITDKTGEVIGQFFAYSPSFRGGVNVASGDVNGDGQDEIITGPGAGGGPHVRIFNSQGEVISQFFAYSPSFRGGVNVAIGDIDKDGLGEIITGAGRGGDPHIRIFELSGSLISSFYGYEKNFNGGVNIGSIKL</sequence>
<dbReference type="InterPro" id="IPR022398">
    <property type="entry name" value="Peptidase_S8_His-AS"/>
</dbReference>
<evidence type="ECO:0000256" key="4">
    <source>
        <dbReference type="ARBA" id="ARBA00022825"/>
    </source>
</evidence>
<reference evidence="8 9" key="1">
    <citation type="journal article" date="2016" name="Environ. Microbiol.">
        <title>Genomic resolution of a cold subsurface aquifer community provides metabolic insights for novel microbes adapted to high CO concentrations.</title>
        <authorList>
            <person name="Probst A.J."/>
            <person name="Castelle C.J."/>
            <person name="Singh A."/>
            <person name="Brown C.T."/>
            <person name="Anantharaman K."/>
            <person name="Sharon I."/>
            <person name="Hug L.A."/>
            <person name="Burstein D."/>
            <person name="Emerson J.B."/>
            <person name="Thomas B.C."/>
            <person name="Banfield J.F."/>
        </authorList>
    </citation>
    <scope>NUCLEOTIDE SEQUENCE [LARGE SCALE GENOMIC DNA]</scope>
    <source>
        <strain evidence="8">CG1_02_37_44</strain>
    </source>
</reference>
<organism evidence="8 9">
    <name type="scientific">Candidatus Falkowbacteria bacterium CG1_02_37_44</name>
    <dbReference type="NCBI Taxonomy" id="1805146"/>
    <lineage>
        <taxon>Bacteria</taxon>
        <taxon>Candidatus Falkowiibacteriota</taxon>
    </lineage>
</organism>
<evidence type="ECO:0000256" key="6">
    <source>
        <dbReference type="RuleBase" id="RU003355"/>
    </source>
</evidence>
<dbReference type="PANTHER" id="PTHR43399:SF4">
    <property type="entry name" value="CELL WALL-ASSOCIATED PROTEASE"/>
    <property type="match status" value="1"/>
</dbReference>
<dbReference type="InterPro" id="IPR023828">
    <property type="entry name" value="Peptidase_S8_Ser-AS"/>
</dbReference>
<comment type="similarity">
    <text evidence="1 5 6">Belongs to the peptidase S8 family.</text>
</comment>
<evidence type="ECO:0000256" key="2">
    <source>
        <dbReference type="ARBA" id="ARBA00022670"/>
    </source>
</evidence>
<dbReference type="InterPro" id="IPR000209">
    <property type="entry name" value="Peptidase_S8/S53_dom"/>
</dbReference>
<dbReference type="Proteomes" id="UP000183192">
    <property type="component" value="Unassembled WGS sequence"/>
</dbReference>
<accession>A0A1J4T8P1</accession>
<dbReference type="Gene3D" id="3.40.50.200">
    <property type="entry name" value="Peptidase S8/S53 domain"/>
    <property type="match status" value="1"/>
</dbReference>
<evidence type="ECO:0000256" key="5">
    <source>
        <dbReference type="PROSITE-ProRule" id="PRU01240"/>
    </source>
</evidence>
<name>A0A1J4T8P1_9BACT</name>
<dbReference type="GO" id="GO:0006508">
    <property type="term" value="P:proteolysis"/>
    <property type="evidence" value="ECO:0007669"/>
    <property type="project" value="UniProtKB-KW"/>
</dbReference>
<dbReference type="PROSITE" id="PS00137">
    <property type="entry name" value="SUBTILASE_HIS"/>
    <property type="match status" value="1"/>
</dbReference>
<feature type="active site" description="Charge relay system" evidence="5">
    <location>
        <position position="128"/>
    </location>
</feature>
<keyword evidence="3 5" id="KW-0378">Hydrolase</keyword>
<dbReference type="InterPro" id="IPR036852">
    <property type="entry name" value="Peptidase_S8/S53_dom_sf"/>
</dbReference>
<dbReference type="InterPro" id="IPR015500">
    <property type="entry name" value="Peptidase_S8_subtilisin-rel"/>
</dbReference>
<evidence type="ECO:0000256" key="1">
    <source>
        <dbReference type="ARBA" id="ARBA00011073"/>
    </source>
</evidence>
<dbReference type="CDD" id="cd07473">
    <property type="entry name" value="Peptidases_S8_Subtilisin_like"/>
    <property type="match status" value="1"/>
</dbReference>
<dbReference type="AlphaFoldDB" id="A0A1J4T8P1"/>
<dbReference type="InterPro" id="IPR051048">
    <property type="entry name" value="Peptidase_S8/S53_subtilisin"/>
</dbReference>
<dbReference type="PROSITE" id="PS51892">
    <property type="entry name" value="SUBTILASE"/>
    <property type="match status" value="1"/>
</dbReference>
<feature type="domain" description="Peptidase S8/S53" evidence="7">
    <location>
        <begin position="120"/>
        <end position="416"/>
    </location>
</feature>
<dbReference type="InterPro" id="IPR028994">
    <property type="entry name" value="Integrin_alpha_N"/>
</dbReference>
<dbReference type="GO" id="GO:0004252">
    <property type="term" value="F:serine-type endopeptidase activity"/>
    <property type="evidence" value="ECO:0007669"/>
    <property type="project" value="UniProtKB-UniRule"/>
</dbReference>
<dbReference type="EMBL" id="MNUU01000008">
    <property type="protein sequence ID" value="OIO08548.1"/>
    <property type="molecule type" value="Genomic_DNA"/>
</dbReference>
<feature type="active site" description="Charge relay system" evidence="5">
    <location>
        <position position="192"/>
    </location>
</feature>
<evidence type="ECO:0000256" key="3">
    <source>
        <dbReference type="ARBA" id="ARBA00022801"/>
    </source>
</evidence>
<dbReference type="PANTHER" id="PTHR43399">
    <property type="entry name" value="SUBTILISIN-RELATED"/>
    <property type="match status" value="1"/>
</dbReference>
<dbReference type="STRING" id="1805146.AUJ27_00600"/>
<keyword evidence="2 5" id="KW-0645">Protease</keyword>
<dbReference type="SUPFAM" id="SSF69318">
    <property type="entry name" value="Integrin alpha N-terminal domain"/>
    <property type="match status" value="1"/>
</dbReference>
<evidence type="ECO:0000259" key="7">
    <source>
        <dbReference type="Pfam" id="PF00082"/>
    </source>
</evidence>
<dbReference type="PROSITE" id="PS00138">
    <property type="entry name" value="SUBTILASE_SER"/>
    <property type="match status" value="1"/>
</dbReference>
<keyword evidence="4 5" id="KW-0720">Serine protease</keyword>
<dbReference type="InterPro" id="IPR034204">
    <property type="entry name" value="PfSUB1-like_cat_dom"/>
</dbReference>
<evidence type="ECO:0000313" key="9">
    <source>
        <dbReference type="Proteomes" id="UP000183192"/>
    </source>
</evidence>
<comment type="caution">
    <text evidence="8">The sequence shown here is derived from an EMBL/GenBank/DDBJ whole genome shotgun (WGS) entry which is preliminary data.</text>
</comment>